<feature type="compositionally biased region" description="Basic and acidic residues" evidence="1">
    <location>
        <begin position="88"/>
        <end position="102"/>
    </location>
</feature>
<reference evidence="3 4" key="2">
    <citation type="journal article" date="2017" name="Nature">
        <title>The Apostasia genome and the evolution of orchids.</title>
        <authorList>
            <person name="Zhang G.Q."/>
            <person name="Liu K.W."/>
            <person name="Li Z."/>
            <person name="Lohaus R."/>
            <person name="Hsiao Y.Y."/>
            <person name="Niu S.C."/>
            <person name="Wang J.Y."/>
            <person name="Lin Y.C."/>
            <person name="Xu Q."/>
            <person name="Chen L.J."/>
            <person name="Yoshida K."/>
            <person name="Fujiwara S."/>
            <person name="Wang Z.W."/>
            <person name="Zhang Y.Q."/>
            <person name="Mitsuda N."/>
            <person name="Wang M."/>
            <person name="Liu G.H."/>
            <person name="Pecoraro L."/>
            <person name="Huang H.X."/>
            <person name="Xiao X.J."/>
            <person name="Lin M."/>
            <person name="Wu X.Y."/>
            <person name="Wu W.L."/>
            <person name="Chen Y.Y."/>
            <person name="Chang S.B."/>
            <person name="Sakamoto S."/>
            <person name="Ohme-Takagi M."/>
            <person name="Yagi M."/>
            <person name="Zeng S.J."/>
            <person name="Shen C.Y."/>
            <person name="Yeh C.M."/>
            <person name="Luo Y.B."/>
            <person name="Tsai W.C."/>
            <person name="Van de Peer Y."/>
            <person name="Liu Z.J."/>
        </authorList>
    </citation>
    <scope>NUCLEOTIDE SEQUENCE [LARGE SCALE GENOMIC DNA]</scope>
    <source>
        <tissue evidence="3">The whole plant</tissue>
    </source>
</reference>
<organism evidence="3 4">
    <name type="scientific">Dendrobium catenatum</name>
    <dbReference type="NCBI Taxonomy" id="906689"/>
    <lineage>
        <taxon>Eukaryota</taxon>
        <taxon>Viridiplantae</taxon>
        <taxon>Streptophyta</taxon>
        <taxon>Embryophyta</taxon>
        <taxon>Tracheophyta</taxon>
        <taxon>Spermatophyta</taxon>
        <taxon>Magnoliopsida</taxon>
        <taxon>Liliopsida</taxon>
        <taxon>Asparagales</taxon>
        <taxon>Orchidaceae</taxon>
        <taxon>Epidendroideae</taxon>
        <taxon>Malaxideae</taxon>
        <taxon>Dendrobiinae</taxon>
        <taxon>Dendrobium</taxon>
    </lineage>
</organism>
<reference evidence="3 4" key="1">
    <citation type="journal article" date="2016" name="Sci. Rep.">
        <title>The Dendrobium catenatum Lindl. genome sequence provides insights into polysaccharide synthase, floral development and adaptive evolution.</title>
        <authorList>
            <person name="Zhang G.Q."/>
            <person name="Xu Q."/>
            <person name="Bian C."/>
            <person name="Tsai W.C."/>
            <person name="Yeh C.M."/>
            <person name="Liu K.W."/>
            <person name="Yoshida K."/>
            <person name="Zhang L.S."/>
            <person name="Chang S.B."/>
            <person name="Chen F."/>
            <person name="Shi Y."/>
            <person name="Su Y.Y."/>
            <person name="Zhang Y.Q."/>
            <person name="Chen L.J."/>
            <person name="Yin Y."/>
            <person name="Lin M."/>
            <person name="Huang H."/>
            <person name="Deng H."/>
            <person name="Wang Z.W."/>
            <person name="Zhu S.L."/>
            <person name="Zhao X."/>
            <person name="Deng C."/>
            <person name="Niu S.C."/>
            <person name="Huang J."/>
            <person name="Wang M."/>
            <person name="Liu G.H."/>
            <person name="Yang H.J."/>
            <person name="Xiao X.J."/>
            <person name="Hsiao Y.Y."/>
            <person name="Wu W.L."/>
            <person name="Chen Y.Y."/>
            <person name="Mitsuda N."/>
            <person name="Ohme-Takagi M."/>
            <person name="Luo Y.B."/>
            <person name="Van de Peer Y."/>
            <person name="Liu Z.J."/>
        </authorList>
    </citation>
    <scope>NUCLEOTIDE SEQUENCE [LARGE SCALE GENOMIC DNA]</scope>
    <source>
        <tissue evidence="3">The whole plant</tissue>
    </source>
</reference>
<evidence type="ECO:0000256" key="1">
    <source>
        <dbReference type="SAM" id="MobiDB-lite"/>
    </source>
</evidence>
<keyword evidence="4" id="KW-1185">Reference proteome</keyword>
<proteinExistence type="predicted"/>
<protein>
    <recommendedName>
        <fullName evidence="2">Retrotransposon gag domain-containing protein</fullName>
    </recommendedName>
</protein>
<evidence type="ECO:0000259" key="2">
    <source>
        <dbReference type="Pfam" id="PF03732"/>
    </source>
</evidence>
<feature type="domain" description="Retrotransposon gag" evidence="2">
    <location>
        <begin position="4"/>
        <end position="55"/>
    </location>
</feature>
<dbReference type="Pfam" id="PF03732">
    <property type="entry name" value="Retrotrans_gag"/>
    <property type="match status" value="1"/>
</dbReference>
<sequence>MTDRRSMQDKFMRLVQGDRTITQYEADFTMLSRYASHIIPNAEEKCHRFLCGLRDSIRQPLVPLGIEDYSSLVERERKIELDLQSTQRRRDFQKRKNEDRSKSTQSFHYRRPNWKKFKSNIL</sequence>
<accession>A0A2I0VNX4</accession>
<name>A0A2I0VNX4_9ASPA</name>
<evidence type="ECO:0000313" key="3">
    <source>
        <dbReference type="EMBL" id="PKU65112.1"/>
    </source>
</evidence>
<dbReference type="Proteomes" id="UP000233837">
    <property type="component" value="Unassembled WGS sequence"/>
</dbReference>
<dbReference type="AlphaFoldDB" id="A0A2I0VNX4"/>
<feature type="region of interest" description="Disordered" evidence="1">
    <location>
        <begin position="84"/>
        <end position="106"/>
    </location>
</feature>
<dbReference type="EMBL" id="KZ503378">
    <property type="protein sequence ID" value="PKU65112.1"/>
    <property type="molecule type" value="Genomic_DNA"/>
</dbReference>
<evidence type="ECO:0000313" key="4">
    <source>
        <dbReference type="Proteomes" id="UP000233837"/>
    </source>
</evidence>
<dbReference type="InterPro" id="IPR005162">
    <property type="entry name" value="Retrotrans_gag_dom"/>
</dbReference>
<gene>
    <name evidence="3" type="ORF">MA16_Dca004727</name>
</gene>